<dbReference type="Proteomes" id="UP000289691">
    <property type="component" value="Unassembled WGS sequence"/>
</dbReference>
<dbReference type="EMBL" id="RDFA01000008">
    <property type="protein sequence ID" value="RXK46754.1"/>
    <property type="molecule type" value="Genomic_DNA"/>
</dbReference>
<proteinExistence type="predicted"/>
<feature type="transmembrane region" description="Helical" evidence="1">
    <location>
        <begin position="99"/>
        <end position="121"/>
    </location>
</feature>
<organism evidence="3 4">
    <name type="scientific">Halorientalis pallida</name>
    <dbReference type="NCBI Taxonomy" id="2479928"/>
    <lineage>
        <taxon>Archaea</taxon>
        <taxon>Methanobacteriati</taxon>
        <taxon>Methanobacteriota</taxon>
        <taxon>Stenosarchaea group</taxon>
        <taxon>Halobacteria</taxon>
        <taxon>Halobacteriales</taxon>
        <taxon>Haloarculaceae</taxon>
        <taxon>Halorientalis</taxon>
    </lineage>
</organism>
<feature type="transmembrane region" description="Helical" evidence="1">
    <location>
        <begin position="55"/>
        <end position="78"/>
    </location>
</feature>
<keyword evidence="1" id="KW-0472">Membrane</keyword>
<feature type="transmembrane region" description="Helical" evidence="1">
    <location>
        <begin position="169"/>
        <end position="189"/>
    </location>
</feature>
<dbReference type="InterPro" id="IPR042150">
    <property type="entry name" value="MmRce1-like"/>
</dbReference>
<protein>
    <recommendedName>
        <fullName evidence="2">CAAX prenyl protease 2/Lysostaphin resistance protein A-like domain-containing protein</fullName>
    </recommendedName>
</protein>
<dbReference type="OrthoDB" id="28575at2157"/>
<dbReference type="PANTHER" id="PTHR35797">
    <property type="entry name" value="PROTEASE-RELATED"/>
    <property type="match status" value="1"/>
</dbReference>
<keyword evidence="1" id="KW-1133">Transmembrane helix</keyword>
<feature type="domain" description="CAAX prenyl protease 2/Lysostaphin resistance protein A-like" evidence="2">
    <location>
        <begin position="137"/>
        <end position="188"/>
    </location>
</feature>
<name>A0A498KYB2_9EURY</name>
<keyword evidence="4" id="KW-1185">Reference proteome</keyword>
<feature type="transmembrane region" description="Helical" evidence="1">
    <location>
        <begin position="127"/>
        <end position="148"/>
    </location>
</feature>
<evidence type="ECO:0000256" key="1">
    <source>
        <dbReference type="SAM" id="Phobius"/>
    </source>
</evidence>
<evidence type="ECO:0000313" key="4">
    <source>
        <dbReference type="Proteomes" id="UP000289691"/>
    </source>
</evidence>
<dbReference type="GO" id="GO:0004175">
    <property type="term" value="F:endopeptidase activity"/>
    <property type="evidence" value="ECO:0007669"/>
    <property type="project" value="UniProtKB-ARBA"/>
</dbReference>
<accession>A0A498KYB2</accession>
<evidence type="ECO:0000259" key="2">
    <source>
        <dbReference type="Pfam" id="PF02517"/>
    </source>
</evidence>
<dbReference type="InterPro" id="IPR003675">
    <property type="entry name" value="Rce1/LyrA-like_dom"/>
</dbReference>
<reference evidence="3 4" key="1">
    <citation type="submission" date="2019-01" db="EMBL/GenBank/DDBJ databases">
        <title>Halorientalis sp. F13-25 a new haloarchaeum isolated from hypersaline water.</title>
        <authorList>
            <person name="Ana D.-V."/>
            <person name="Cristina S.-P."/>
            <person name="Antonio V."/>
        </authorList>
    </citation>
    <scope>NUCLEOTIDE SEQUENCE [LARGE SCALE GENOMIC DNA]</scope>
    <source>
        <strain evidence="3 4">F13-25</strain>
    </source>
</reference>
<dbReference type="PANTHER" id="PTHR35797:SF1">
    <property type="entry name" value="PROTEASE"/>
    <property type="match status" value="1"/>
</dbReference>
<dbReference type="AlphaFoldDB" id="A0A498KYB2"/>
<dbReference type="Pfam" id="PF02517">
    <property type="entry name" value="Rce1-like"/>
    <property type="match status" value="1"/>
</dbReference>
<feature type="transmembrane region" description="Helical" evidence="1">
    <location>
        <begin position="28"/>
        <end position="49"/>
    </location>
</feature>
<sequence>MGPHAAPSERGREGTIGAVRSWIDRYRIASFLLVTYAFTWSIQAALVAFGMTASWTLSILVGLGGFGPPVGAAVVVWASEGSLRAWLSQFLVCRIGVTWRAAALLLPPAVLAIGSALFVATGGPVEFGTIPFVGIYLFALAWGTVWGGGQEELGWRGFVVSLLQERDSAFVTSLLVGAAWALCHLPLLLNANTTHGGWPLSQ</sequence>
<comment type="caution">
    <text evidence="3">The sequence shown here is derived from an EMBL/GenBank/DDBJ whole genome shotgun (WGS) entry which is preliminary data.</text>
</comment>
<keyword evidence="1" id="KW-0812">Transmembrane</keyword>
<evidence type="ECO:0000313" key="3">
    <source>
        <dbReference type="EMBL" id="RXK46754.1"/>
    </source>
</evidence>
<dbReference type="GO" id="GO:0080120">
    <property type="term" value="P:CAAX-box protein maturation"/>
    <property type="evidence" value="ECO:0007669"/>
    <property type="project" value="UniProtKB-ARBA"/>
</dbReference>
<gene>
    <name evidence="3" type="ORF">EAF64_18970</name>
</gene>
<dbReference type="RefSeq" id="WP_129070550.1">
    <property type="nucleotide sequence ID" value="NZ_RDFA01000008.1"/>
</dbReference>